<evidence type="ECO:0008006" key="4">
    <source>
        <dbReference type="Google" id="ProtNLM"/>
    </source>
</evidence>
<protein>
    <recommendedName>
        <fullName evidence="4">Glycosyltransferase RgtA/B/C/D-like domain-containing protein</fullName>
    </recommendedName>
</protein>
<proteinExistence type="predicted"/>
<feature type="transmembrane region" description="Helical" evidence="1">
    <location>
        <begin position="367"/>
        <end position="383"/>
    </location>
</feature>
<feature type="transmembrane region" description="Helical" evidence="1">
    <location>
        <begin position="338"/>
        <end position="355"/>
    </location>
</feature>
<keyword evidence="1" id="KW-1133">Transmembrane helix</keyword>
<evidence type="ECO:0000313" key="3">
    <source>
        <dbReference type="Proteomes" id="UP000727907"/>
    </source>
</evidence>
<keyword evidence="1" id="KW-0812">Transmembrane</keyword>
<dbReference type="EMBL" id="JAHOPB010000001">
    <property type="protein sequence ID" value="MBU8875484.1"/>
    <property type="molecule type" value="Genomic_DNA"/>
</dbReference>
<evidence type="ECO:0000256" key="1">
    <source>
        <dbReference type="SAM" id="Phobius"/>
    </source>
</evidence>
<dbReference type="Proteomes" id="UP000727907">
    <property type="component" value="Unassembled WGS sequence"/>
</dbReference>
<feature type="transmembrane region" description="Helical" evidence="1">
    <location>
        <begin position="232"/>
        <end position="250"/>
    </location>
</feature>
<keyword evidence="3" id="KW-1185">Reference proteome</keyword>
<dbReference type="RefSeq" id="WP_216962793.1">
    <property type="nucleotide sequence ID" value="NZ_JAHOPB010000001.1"/>
</dbReference>
<feature type="transmembrane region" description="Helical" evidence="1">
    <location>
        <begin position="105"/>
        <end position="127"/>
    </location>
</feature>
<evidence type="ECO:0000313" key="2">
    <source>
        <dbReference type="EMBL" id="MBU8875484.1"/>
    </source>
</evidence>
<name>A0ABS6ILK5_9HYPH</name>
<feature type="transmembrane region" description="Helical" evidence="1">
    <location>
        <begin position="308"/>
        <end position="326"/>
    </location>
</feature>
<feature type="transmembrane region" description="Helical" evidence="1">
    <location>
        <begin position="15"/>
        <end position="37"/>
    </location>
</feature>
<feature type="transmembrane region" description="Helical" evidence="1">
    <location>
        <begin position="163"/>
        <end position="180"/>
    </location>
</feature>
<feature type="transmembrane region" description="Helical" evidence="1">
    <location>
        <begin position="389"/>
        <end position="411"/>
    </location>
</feature>
<feature type="transmembrane region" description="Helical" evidence="1">
    <location>
        <begin position="186"/>
        <end position="212"/>
    </location>
</feature>
<reference evidence="2 3" key="1">
    <citation type="submission" date="2021-06" db="EMBL/GenBank/DDBJ databases">
        <authorList>
            <person name="Lee D.H."/>
        </authorList>
    </citation>
    <scope>NUCLEOTIDE SEQUENCE [LARGE SCALE GENOMIC DNA]</scope>
    <source>
        <strain evidence="2 3">MMS21-HV4-11</strain>
    </source>
</reference>
<keyword evidence="1" id="KW-0472">Membrane</keyword>
<comment type="caution">
    <text evidence="2">The sequence shown here is derived from an EMBL/GenBank/DDBJ whole genome shotgun (WGS) entry which is preliminary data.</text>
</comment>
<gene>
    <name evidence="2" type="ORF">KQ910_17040</name>
</gene>
<sequence length="540" mass="59650">MVRSFGGAGRGSDRLMAWVPTLCLGLVVVLTLAYTIAGAIVRPNMYSDSGWGFVGWYTQARASAFNYSLGPDLSDISHEVEAFMSTWTPGQHVLPGLVEKLGMSLGLAIIVVVAAFSVLGLFGWHALYQAFGFPPLTIWVTLAVIACNRFFNLSFTNYSGGESLLFGVAPWFILMVWRLRDFRWFSLIPFVLGTAVLVFAKLSGMIFGAAVVGGAAICGDRAWAKWDTLRKLVVAGIAIALMGAIFYFTWYTRGVTAASIPTTLHPDGLVFYVSLGVTCLWSASLSLLDLGHYLFLNPGRQVLNSIDAVVYAFFPLAVATFTVTWVRLRHDYGEYLRFVFATCGAILVVFLATWMAAKSVSFDERHFRIPALLLFIGVVHAFITSRSWILRLAFAAVVGLACLYGVTSFVTRTIANTHYPMGDRGFRQMNATAEAIAYIRTIDLAGPDAKKTLIFLPSPEIALEVRNARNWSNLADFDSLEDLKAQAYRGRVDRLYVFVQKKLLGNGKADAILRSFVDYPIDAWTMVPLGDMVCFYQIRN</sequence>
<feature type="transmembrane region" description="Helical" evidence="1">
    <location>
        <begin position="133"/>
        <end position="151"/>
    </location>
</feature>
<organism evidence="2 3">
    <name type="scientific">Reyranella humidisoli</name>
    <dbReference type="NCBI Taxonomy" id="2849149"/>
    <lineage>
        <taxon>Bacteria</taxon>
        <taxon>Pseudomonadati</taxon>
        <taxon>Pseudomonadota</taxon>
        <taxon>Alphaproteobacteria</taxon>
        <taxon>Hyphomicrobiales</taxon>
        <taxon>Reyranellaceae</taxon>
        <taxon>Reyranella</taxon>
    </lineage>
</organism>
<accession>A0ABS6ILK5</accession>
<feature type="transmembrane region" description="Helical" evidence="1">
    <location>
        <begin position="270"/>
        <end position="296"/>
    </location>
</feature>